<evidence type="ECO:0000256" key="4">
    <source>
        <dbReference type="ARBA" id="ARBA00023274"/>
    </source>
</evidence>
<evidence type="ECO:0000313" key="7">
    <source>
        <dbReference type="EMBL" id="XBT18181.1"/>
    </source>
</evidence>
<evidence type="ECO:0000256" key="1">
    <source>
        <dbReference type="ARBA" id="ARBA00022730"/>
    </source>
</evidence>
<dbReference type="GO" id="GO:0019843">
    <property type="term" value="F:rRNA binding"/>
    <property type="evidence" value="ECO:0007669"/>
    <property type="project" value="UniProtKB-UniRule"/>
</dbReference>
<dbReference type="NCBIfam" id="TIGR00061">
    <property type="entry name" value="L21"/>
    <property type="match status" value="1"/>
</dbReference>
<comment type="subunit">
    <text evidence="5">Part of the 50S ribosomal subunit. Contacts protein L20.</text>
</comment>
<name>A0AAU7QQD4_9FLAO</name>
<keyword evidence="3 5" id="KW-0689">Ribosomal protein</keyword>
<dbReference type="GO" id="GO:0005737">
    <property type="term" value="C:cytoplasm"/>
    <property type="evidence" value="ECO:0007669"/>
    <property type="project" value="UniProtKB-ARBA"/>
</dbReference>
<dbReference type="InterPro" id="IPR028909">
    <property type="entry name" value="bL21-like"/>
</dbReference>
<keyword evidence="1 5" id="KW-0699">rRNA-binding</keyword>
<dbReference type="HAMAP" id="MF_01363">
    <property type="entry name" value="Ribosomal_bL21"/>
    <property type="match status" value="1"/>
</dbReference>
<dbReference type="InterPro" id="IPR001787">
    <property type="entry name" value="Ribosomal_bL21"/>
</dbReference>
<dbReference type="EMBL" id="CP157893">
    <property type="protein sequence ID" value="XBT18181.1"/>
    <property type="molecule type" value="Genomic_DNA"/>
</dbReference>
<keyword evidence="2 5" id="KW-0694">RNA-binding</keyword>
<evidence type="ECO:0000256" key="6">
    <source>
        <dbReference type="RuleBase" id="RU000562"/>
    </source>
</evidence>
<protein>
    <recommendedName>
        <fullName evidence="5">Large ribosomal subunit protein bL21</fullName>
    </recommendedName>
</protein>
<sequence>MKTFAISLIKGFQYILSINKYIYLPYLKNYKKDDIFHIKKTLFYKNDKKIKIGRPYIKNIIIITKILGHFKGKKIIVYKKKRRKGYSKKKGYRSKFTKIKILSINYGT</sequence>
<dbReference type="GO" id="GO:1990904">
    <property type="term" value="C:ribonucleoprotein complex"/>
    <property type="evidence" value="ECO:0007669"/>
    <property type="project" value="UniProtKB-KW"/>
</dbReference>
<gene>
    <name evidence="5 7" type="primary">rplU</name>
    <name evidence="7" type="ORF">ABNO52_01085</name>
</gene>
<dbReference type="GO" id="GO:0003735">
    <property type="term" value="F:structural constituent of ribosome"/>
    <property type="evidence" value="ECO:0007669"/>
    <property type="project" value="InterPro"/>
</dbReference>
<dbReference type="InterPro" id="IPR036164">
    <property type="entry name" value="bL21-like_sf"/>
</dbReference>
<dbReference type="PANTHER" id="PTHR21349:SF7">
    <property type="entry name" value="LARGE RIBOSOMAL SUBUNIT PROTEIN BL21C"/>
    <property type="match status" value="1"/>
</dbReference>
<keyword evidence="4 5" id="KW-0687">Ribonucleoprotein</keyword>
<reference evidence="7" key="1">
    <citation type="submission" date="2024-06" db="EMBL/GenBank/DDBJ databases">
        <title>Diversity, functionality, and evolutionary history of bacterial symbionts in false click beetles (Coleoptera, Throscidae).</title>
        <authorList>
            <person name="Wierz J.C."/>
            <person name="Malm H."/>
            <person name="Kaltenpoth M."/>
            <person name="Engl T."/>
        </authorList>
    </citation>
    <scope>NUCLEOTIDE SEQUENCE</scope>
    <source>
        <strain evidence="7">Tser</strain>
    </source>
</reference>
<dbReference type="GO" id="GO:0006412">
    <property type="term" value="P:translation"/>
    <property type="evidence" value="ECO:0007669"/>
    <property type="project" value="UniProtKB-UniRule"/>
</dbReference>
<dbReference type="GO" id="GO:0005840">
    <property type="term" value="C:ribosome"/>
    <property type="evidence" value="ECO:0007669"/>
    <property type="project" value="UniProtKB-KW"/>
</dbReference>
<dbReference type="AlphaFoldDB" id="A0AAU7QQD4"/>
<evidence type="ECO:0000256" key="2">
    <source>
        <dbReference type="ARBA" id="ARBA00022884"/>
    </source>
</evidence>
<dbReference type="Pfam" id="PF00829">
    <property type="entry name" value="Ribosomal_L21p"/>
    <property type="match status" value="1"/>
</dbReference>
<organism evidence="7">
    <name type="scientific">Candidatus Shikimatogenerans sp. Tser</name>
    <dbReference type="NCBI Taxonomy" id="3158568"/>
    <lineage>
        <taxon>Bacteria</taxon>
        <taxon>Pseudomonadati</taxon>
        <taxon>Bacteroidota</taxon>
        <taxon>Flavobacteriia</taxon>
        <taxon>Flavobacteriales</taxon>
        <taxon>Candidatus Shikimatogenerans</taxon>
    </lineage>
</organism>
<dbReference type="SUPFAM" id="SSF141091">
    <property type="entry name" value="L21p-like"/>
    <property type="match status" value="1"/>
</dbReference>
<comment type="function">
    <text evidence="5 6">This protein binds to 23S rRNA in the presence of protein L20.</text>
</comment>
<evidence type="ECO:0000256" key="5">
    <source>
        <dbReference type="HAMAP-Rule" id="MF_01363"/>
    </source>
</evidence>
<evidence type="ECO:0000256" key="3">
    <source>
        <dbReference type="ARBA" id="ARBA00022980"/>
    </source>
</evidence>
<proteinExistence type="inferred from homology"/>
<comment type="similarity">
    <text evidence="5 6">Belongs to the bacterial ribosomal protein bL21 family.</text>
</comment>
<dbReference type="PANTHER" id="PTHR21349">
    <property type="entry name" value="50S RIBOSOMAL PROTEIN L21"/>
    <property type="match status" value="1"/>
</dbReference>
<accession>A0AAU7QQD4</accession>